<dbReference type="OrthoDB" id="10644722at2759"/>
<sequence length="312" mass="35669">MRPSTLSTNTLDNPNPLLWTENKTEDTPSQATLYPKPTPCTSFTHQPSPGPFNATDTTGQCKTNNPTLAPDTTPQDYSNLAVKFIPDPEIDVSLRRRYIWFLHMHHYRLHNTTYPSCPTTTSSTCNIPCGKHIAAFSAPPRFRGENVSMTLLLYLITLHGGADGVPNWRLLATHLGVNVHQSTSYAFRLKQFVYDHHLDLFLKTSFEECLNFSRIYGALGIKQYQDQPEPEPSYTEYDTRQMPIFNDSDPITSHSRSRSHSRLWESHNPSQDIYHSTYSPSKSENDECKIYTYVNETDMNDEYVHSTASYMN</sequence>
<feature type="compositionally biased region" description="Polar residues" evidence="1">
    <location>
        <begin position="54"/>
        <end position="73"/>
    </location>
</feature>
<proteinExistence type="predicted"/>
<gene>
    <name evidence="2" type="ORF">BDEG_27572</name>
</gene>
<dbReference type="InterPro" id="IPR036431">
    <property type="entry name" value="ARID_dom_sf"/>
</dbReference>
<name>A0A177WW96_BATDL</name>
<dbReference type="SUPFAM" id="SSF46774">
    <property type="entry name" value="ARID-like"/>
    <property type="match status" value="1"/>
</dbReference>
<evidence type="ECO:0000256" key="1">
    <source>
        <dbReference type="SAM" id="MobiDB-lite"/>
    </source>
</evidence>
<dbReference type="Proteomes" id="UP000077115">
    <property type="component" value="Unassembled WGS sequence"/>
</dbReference>
<reference evidence="2 3" key="1">
    <citation type="submission" date="2006-10" db="EMBL/GenBank/DDBJ databases">
        <title>The Genome Sequence of Batrachochytrium dendrobatidis JEL423.</title>
        <authorList>
            <consortium name="The Broad Institute Genome Sequencing Platform"/>
            <person name="Birren B."/>
            <person name="Lander E."/>
            <person name="Galagan J."/>
            <person name="Cuomo C."/>
            <person name="Devon K."/>
            <person name="Jaffe D."/>
            <person name="Butler J."/>
            <person name="Alvarez P."/>
            <person name="Gnerre S."/>
            <person name="Grabherr M."/>
            <person name="Kleber M."/>
            <person name="Mauceli E."/>
            <person name="Brockman W."/>
            <person name="Young S."/>
            <person name="LaButti K."/>
            <person name="Sykes S."/>
            <person name="DeCaprio D."/>
            <person name="Crawford M."/>
            <person name="Koehrsen M."/>
            <person name="Engels R."/>
            <person name="Montgomery P."/>
            <person name="Pearson M."/>
            <person name="Howarth C."/>
            <person name="Larson L."/>
            <person name="White J."/>
            <person name="O'Leary S."/>
            <person name="Kodira C."/>
            <person name="Zeng Q."/>
            <person name="Yandava C."/>
            <person name="Alvarado L."/>
            <person name="Longcore J."/>
            <person name="James T."/>
        </authorList>
    </citation>
    <scope>NUCLEOTIDE SEQUENCE [LARGE SCALE GENOMIC DNA]</scope>
    <source>
        <strain evidence="2 3">JEL423</strain>
    </source>
</reference>
<dbReference type="VEuPathDB" id="FungiDB:BDEG_27572"/>
<dbReference type="GO" id="GO:0003677">
    <property type="term" value="F:DNA binding"/>
    <property type="evidence" value="ECO:0007669"/>
    <property type="project" value="InterPro"/>
</dbReference>
<accession>A0A177WW96</accession>
<protein>
    <recommendedName>
        <fullName evidence="4">ARID domain-containing protein</fullName>
    </recommendedName>
</protein>
<feature type="region of interest" description="Disordered" evidence="1">
    <location>
        <begin position="246"/>
        <end position="267"/>
    </location>
</feature>
<dbReference type="AlphaFoldDB" id="A0A177WW96"/>
<evidence type="ECO:0008006" key="4">
    <source>
        <dbReference type="Google" id="ProtNLM"/>
    </source>
</evidence>
<feature type="compositionally biased region" description="Polar residues" evidence="1">
    <location>
        <begin position="1"/>
        <end position="13"/>
    </location>
</feature>
<organism evidence="2 3">
    <name type="scientific">Batrachochytrium dendrobatidis (strain JEL423)</name>
    <dbReference type="NCBI Taxonomy" id="403673"/>
    <lineage>
        <taxon>Eukaryota</taxon>
        <taxon>Fungi</taxon>
        <taxon>Fungi incertae sedis</taxon>
        <taxon>Chytridiomycota</taxon>
        <taxon>Chytridiomycota incertae sedis</taxon>
        <taxon>Chytridiomycetes</taxon>
        <taxon>Rhizophydiales</taxon>
        <taxon>Rhizophydiales incertae sedis</taxon>
        <taxon>Batrachochytrium</taxon>
    </lineage>
</organism>
<dbReference type="EMBL" id="DS022312">
    <property type="protein sequence ID" value="OAJ44329.1"/>
    <property type="molecule type" value="Genomic_DNA"/>
</dbReference>
<evidence type="ECO:0000313" key="2">
    <source>
        <dbReference type="EMBL" id="OAJ44329.1"/>
    </source>
</evidence>
<reference evidence="2 3" key="2">
    <citation type="submission" date="2016-05" db="EMBL/GenBank/DDBJ databases">
        <title>Lineage-specific infection strategies underlie the spectrum of fungal disease in amphibians.</title>
        <authorList>
            <person name="Cuomo C.A."/>
            <person name="Farrer R.A."/>
            <person name="James T."/>
            <person name="Longcore J."/>
            <person name="Birren B."/>
        </authorList>
    </citation>
    <scope>NUCLEOTIDE SEQUENCE [LARGE SCALE GENOMIC DNA]</scope>
    <source>
        <strain evidence="2 3">JEL423</strain>
    </source>
</reference>
<feature type="region of interest" description="Disordered" evidence="1">
    <location>
        <begin position="1"/>
        <end position="73"/>
    </location>
</feature>
<evidence type="ECO:0000313" key="3">
    <source>
        <dbReference type="Proteomes" id="UP000077115"/>
    </source>
</evidence>